<reference evidence="1" key="1">
    <citation type="journal article" date="2021" name="Nat. Commun.">
        <title>Genetic determinants of endophytism in the Arabidopsis root mycobiome.</title>
        <authorList>
            <person name="Mesny F."/>
            <person name="Miyauchi S."/>
            <person name="Thiergart T."/>
            <person name="Pickel B."/>
            <person name="Atanasova L."/>
            <person name="Karlsson M."/>
            <person name="Huettel B."/>
            <person name="Barry K.W."/>
            <person name="Haridas S."/>
            <person name="Chen C."/>
            <person name="Bauer D."/>
            <person name="Andreopoulos W."/>
            <person name="Pangilinan J."/>
            <person name="LaButti K."/>
            <person name="Riley R."/>
            <person name="Lipzen A."/>
            <person name="Clum A."/>
            <person name="Drula E."/>
            <person name="Henrissat B."/>
            <person name="Kohler A."/>
            <person name="Grigoriev I.V."/>
            <person name="Martin F.M."/>
            <person name="Hacquard S."/>
        </authorList>
    </citation>
    <scope>NUCLEOTIDE SEQUENCE</scope>
    <source>
        <strain evidence="1">MPI-CAGE-CH-0235</strain>
    </source>
</reference>
<name>A0A8K0SFS5_9HYPO</name>
<keyword evidence="2" id="KW-1185">Reference proteome</keyword>
<comment type="caution">
    <text evidence="1">The sequence shown here is derived from an EMBL/GenBank/DDBJ whole genome shotgun (WGS) entry which is preliminary data.</text>
</comment>
<dbReference type="AlphaFoldDB" id="A0A8K0SFS5"/>
<gene>
    <name evidence="1" type="ORF">B0I35DRAFT_500264</name>
</gene>
<dbReference type="EMBL" id="JAGPNK010000042">
    <property type="protein sequence ID" value="KAH7303013.1"/>
    <property type="molecule type" value="Genomic_DNA"/>
</dbReference>
<sequence>MRKRLGEGVIGILQRPHCGIEREKGCAKISFSSRHYPILALDTIPTIPVEERSDKDIRWFLQDRLKEIEPKATRQQIETEILLKAHGGFQWIVLITDAVIDGHASAIKAEMLYEKLRTTPEALDDLYSDILSKVASKERHKWSSSSSGFYLPSSRCLHKSFGRRLLPTKTWPARLFLNSGVTKVG</sequence>
<proteinExistence type="predicted"/>
<dbReference type="Proteomes" id="UP000813444">
    <property type="component" value="Unassembled WGS sequence"/>
</dbReference>
<organism evidence="1 2">
    <name type="scientific">Stachybotrys elegans</name>
    <dbReference type="NCBI Taxonomy" id="80388"/>
    <lineage>
        <taxon>Eukaryota</taxon>
        <taxon>Fungi</taxon>
        <taxon>Dikarya</taxon>
        <taxon>Ascomycota</taxon>
        <taxon>Pezizomycotina</taxon>
        <taxon>Sordariomycetes</taxon>
        <taxon>Hypocreomycetidae</taxon>
        <taxon>Hypocreales</taxon>
        <taxon>Stachybotryaceae</taxon>
        <taxon>Stachybotrys</taxon>
    </lineage>
</organism>
<evidence type="ECO:0000313" key="2">
    <source>
        <dbReference type="Proteomes" id="UP000813444"/>
    </source>
</evidence>
<protein>
    <submittedName>
        <fullName evidence="1">Uncharacterized protein</fullName>
    </submittedName>
</protein>
<accession>A0A8K0SFS5</accession>
<evidence type="ECO:0000313" key="1">
    <source>
        <dbReference type="EMBL" id="KAH7303013.1"/>
    </source>
</evidence>